<dbReference type="InterPro" id="IPR012921">
    <property type="entry name" value="SPOC_C"/>
</dbReference>
<dbReference type="SUPFAM" id="SSF54928">
    <property type="entry name" value="RNA-binding domain, RBD"/>
    <property type="match status" value="2"/>
</dbReference>
<feature type="domain" description="RRM" evidence="4">
    <location>
        <begin position="16"/>
        <end position="101"/>
    </location>
</feature>
<sequence length="479" mass="54377">MANRERSRSNSPQNCVKLHVKNLPLTFTPENLAQVFRQFGKVVDIKIIRKGSNGQPLRDCVYGFVGLENWEIANRAMQTLNANGWIINLSKETLQKKPVAPSTEHLKDLQPSDKSFYYNFHNTNLMLSNIARLHPTHPIDQAQLVDFLSKHHPSASNISEIPDHLKKYYLVREIWVGNISPITVKRTLYDKFRGFGDIETIEMFSSKGFAFIKFRKVVAATRAYEFGDATLIDGRSLKVAFADPSRRFDIVGDSSAPEGLNFKTIDDESIKNIFLGNPSVPHLISPSVQPSVKVSFVNNPISKSEPNHNLQTTKNEPNLSLGNVVWSGFMTRSKNYRVGIDATLVQGNDDCFPSALYHVNVSHRVQFSEITKFYILALVIIEASNETQQDLFSGYVKYFSEKQRAGYIAMKSSVLYICPPIDDAKKIYPELKDTQLLGVFVDPQRKAEKTKDPQLEEIMNLLKNPEAMKHFNTLKQYLK</sequence>
<dbReference type="AlphaFoldDB" id="A0A1R2BDJ7"/>
<dbReference type="CDD" id="cd00590">
    <property type="entry name" value="RRM_SF"/>
    <property type="match status" value="1"/>
</dbReference>
<evidence type="ECO:0000256" key="1">
    <source>
        <dbReference type="ARBA" id="ARBA00022737"/>
    </source>
</evidence>
<dbReference type="Proteomes" id="UP000187209">
    <property type="component" value="Unassembled WGS sequence"/>
</dbReference>
<dbReference type="SMART" id="SM00360">
    <property type="entry name" value="RRM"/>
    <property type="match status" value="2"/>
</dbReference>
<dbReference type="Gene3D" id="3.30.70.330">
    <property type="match status" value="2"/>
</dbReference>
<dbReference type="InterPro" id="IPR012677">
    <property type="entry name" value="Nucleotide-bd_a/b_plait_sf"/>
</dbReference>
<dbReference type="OrthoDB" id="79941at2759"/>
<dbReference type="InterPro" id="IPR000504">
    <property type="entry name" value="RRM_dom"/>
</dbReference>
<accession>A0A1R2BDJ7</accession>
<evidence type="ECO:0000313" key="5">
    <source>
        <dbReference type="EMBL" id="OMJ74827.1"/>
    </source>
</evidence>
<gene>
    <name evidence="5" type="ORF">SteCoe_26172</name>
</gene>
<organism evidence="5 6">
    <name type="scientific">Stentor coeruleus</name>
    <dbReference type="NCBI Taxonomy" id="5963"/>
    <lineage>
        <taxon>Eukaryota</taxon>
        <taxon>Sar</taxon>
        <taxon>Alveolata</taxon>
        <taxon>Ciliophora</taxon>
        <taxon>Postciliodesmatophora</taxon>
        <taxon>Heterotrichea</taxon>
        <taxon>Heterotrichida</taxon>
        <taxon>Stentoridae</taxon>
        <taxon>Stentor</taxon>
    </lineage>
</organism>
<dbReference type="InterPro" id="IPR035979">
    <property type="entry name" value="RBD_domain_sf"/>
</dbReference>
<dbReference type="CDD" id="cd21546">
    <property type="entry name" value="SPOC_FPA-like"/>
    <property type="match status" value="1"/>
</dbReference>
<comment type="caution">
    <text evidence="5">The sequence shown here is derived from an EMBL/GenBank/DDBJ whole genome shotgun (WGS) entry which is preliminary data.</text>
</comment>
<dbReference type="PANTHER" id="PTHR24012">
    <property type="entry name" value="RNA BINDING PROTEIN"/>
    <property type="match status" value="1"/>
</dbReference>
<protein>
    <recommendedName>
        <fullName evidence="4">RRM domain-containing protein</fullName>
    </recommendedName>
</protein>
<feature type="domain" description="RRM" evidence="4">
    <location>
        <begin position="172"/>
        <end position="244"/>
    </location>
</feature>
<dbReference type="Pfam" id="PF07744">
    <property type="entry name" value="SPOC"/>
    <property type="match status" value="1"/>
</dbReference>
<evidence type="ECO:0000256" key="2">
    <source>
        <dbReference type="ARBA" id="ARBA00022884"/>
    </source>
</evidence>
<dbReference type="EMBL" id="MPUH01000726">
    <property type="protein sequence ID" value="OMJ74827.1"/>
    <property type="molecule type" value="Genomic_DNA"/>
</dbReference>
<dbReference type="PROSITE" id="PS50102">
    <property type="entry name" value="RRM"/>
    <property type="match status" value="2"/>
</dbReference>
<dbReference type="GO" id="GO:0003723">
    <property type="term" value="F:RNA binding"/>
    <property type="evidence" value="ECO:0007669"/>
    <property type="project" value="UniProtKB-UniRule"/>
</dbReference>
<evidence type="ECO:0000313" key="6">
    <source>
        <dbReference type="Proteomes" id="UP000187209"/>
    </source>
</evidence>
<keyword evidence="1" id="KW-0677">Repeat</keyword>
<keyword evidence="2 3" id="KW-0694">RNA-binding</keyword>
<evidence type="ECO:0000256" key="3">
    <source>
        <dbReference type="PROSITE-ProRule" id="PRU00176"/>
    </source>
</evidence>
<keyword evidence="6" id="KW-1185">Reference proteome</keyword>
<proteinExistence type="predicted"/>
<name>A0A1R2BDJ7_9CILI</name>
<dbReference type="Pfam" id="PF00076">
    <property type="entry name" value="RRM_1"/>
    <property type="match status" value="2"/>
</dbReference>
<reference evidence="5 6" key="1">
    <citation type="submission" date="2016-11" db="EMBL/GenBank/DDBJ databases">
        <title>The macronuclear genome of Stentor coeruleus: a giant cell with tiny introns.</title>
        <authorList>
            <person name="Slabodnick M."/>
            <person name="Ruby J.G."/>
            <person name="Reiff S.B."/>
            <person name="Swart E.C."/>
            <person name="Gosai S."/>
            <person name="Prabakaran S."/>
            <person name="Witkowska E."/>
            <person name="Larue G.E."/>
            <person name="Fisher S."/>
            <person name="Freeman R.M."/>
            <person name="Gunawardena J."/>
            <person name="Chu W."/>
            <person name="Stover N.A."/>
            <person name="Gregory B.D."/>
            <person name="Nowacki M."/>
            <person name="Derisi J."/>
            <person name="Roy S.W."/>
            <person name="Marshall W.F."/>
            <person name="Sood P."/>
        </authorList>
    </citation>
    <scope>NUCLEOTIDE SEQUENCE [LARGE SCALE GENOMIC DNA]</scope>
    <source>
        <strain evidence="5">WM001</strain>
    </source>
</reference>
<evidence type="ECO:0000259" key="4">
    <source>
        <dbReference type="PROSITE" id="PS50102"/>
    </source>
</evidence>